<evidence type="ECO:0008006" key="4">
    <source>
        <dbReference type="Google" id="ProtNLM"/>
    </source>
</evidence>
<name>A0AA36HYX7_9DINO</name>
<keyword evidence="3" id="KW-1185">Reference proteome</keyword>
<feature type="compositionally biased region" description="Basic and acidic residues" evidence="1">
    <location>
        <begin position="796"/>
        <end position="809"/>
    </location>
</feature>
<organism evidence="2 3">
    <name type="scientific">Effrenium voratum</name>
    <dbReference type="NCBI Taxonomy" id="2562239"/>
    <lineage>
        <taxon>Eukaryota</taxon>
        <taxon>Sar</taxon>
        <taxon>Alveolata</taxon>
        <taxon>Dinophyceae</taxon>
        <taxon>Suessiales</taxon>
        <taxon>Symbiodiniaceae</taxon>
        <taxon>Effrenium</taxon>
    </lineage>
</organism>
<dbReference type="PANTHER" id="PTHR11439:SF463">
    <property type="entry name" value="REVERSE TRANSCRIPTASE TY1_COPIA-TYPE DOMAIN-CONTAINING PROTEIN"/>
    <property type="match status" value="1"/>
</dbReference>
<feature type="compositionally biased region" description="Basic and acidic residues" evidence="1">
    <location>
        <begin position="312"/>
        <end position="341"/>
    </location>
</feature>
<dbReference type="CDD" id="cd09272">
    <property type="entry name" value="RNase_HI_RT_Ty1"/>
    <property type="match status" value="1"/>
</dbReference>
<evidence type="ECO:0000313" key="2">
    <source>
        <dbReference type="EMBL" id="CAJ1376698.1"/>
    </source>
</evidence>
<reference evidence="2" key="1">
    <citation type="submission" date="2023-08" db="EMBL/GenBank/DDBJ databases">
        <authorList>
            <person name="Chen Y."/>
            <person name="Shah S."/>
            <person name="Dougan E. K."/>
            <person name="Thang M."/>
            <person name="Chan C."/>
        </authorList>
    </citation>
    <scope>NUCLEOTIDE SEQUENCE</scope>
</reference>
<dbReference type="PANTHER" id="PTHR11439">
    <property type="entry name" value="GAG-POL-RELATED RETROTRANSPOSON"/>
    <property type="match status" value="1"/>
</dbReference>
<feature type="region of interest" description="Disordered" evidence="1">
    <location>
        <begin position="299"/>
        <end position="346"/>
    </location>
</feature>
<dbReference type="AlphaFoldDB" id="A0AA36HYX7"/>
<gene>
    <name evidence="2" type="ORF">EVOR1521_LOCUS5690</name>
</gene>
<feature type="region of interest" description="Disordered" evidence="1">
    <location>
        <begin position="796"/>
        <end position="851"/>
    </location>
</feature>
<evidence type="ECO:0000256" key="1">
    <source>
        <dbReference type="SAM" id="MobiDB-lite"/>
    </source>
</evidence>
<evidence type="ECO:0000313" key="3">
    <source>
        <dbReference type="Proteomes" id="UP001178507"/>
    </source>
</evidence>
<dbReference type="Proteomes" id="UP001178507">
    <property type="component" value="Unassembled WGS sequence"/>
</dbReference>
<accession>A0AA36HYX7</accession>
<feature type="region of interest" description="Disordered" evidence="1">
    <location>
        <begin position="613"/>
        <end position="640"/>
    </location>
</feature>
<protein>
    <recommendedName>
        <fullName evidence="4">Copia protein</fullName>
    </recommendedName>
</protein>
<sequence>MGKKDGSGNGPVAETQRWQVHGHLVVYVDDMMVCGPDTVVQGCLDRIASEWSCSPPEWVGRQDWTKFCGFELRWADGGLLLGQPSYIGELVHRHGVQQSRPVPFSKPEVPESLEVNAVDIKEAQGLVGELLWLSVRTRADISFGVSWMAQHITKCPQLVVKAAMEMIGYLRGTQSLGLCYARCVGGRGPDGALPFAHAMNRIELYADVSYAPGGGRSHQGVMAYYGGALVQWLSVRQAFTTLSTAEAELVGYLEAMTMGQSVAVVLGVLEGGAWDDLIIDVTRRLEMDGQEKLYGGIRAQAGASRGGDPGELDGHEGDLPAADREGAGDLPREDRGEHGPLEGRGGSFVVYGDNSSAITIIESADGPWRTRHLRLRAEVLREKVKCGRWAVRHLPGTRLVADYLTKAMTAKAQWPKFYELAGMIMAEPDEVEPPAENIAPQNLSKLKLAGLALVMGKVVNWIPDQAEDVMVKNLCLAALGGCPDREEVSTGGQPWFFERRVERPPDDDPRFSIEEEPEDFWDVEVNEREMVMTRIHMLPRHGDYQPRADALPPGASMERLEQRRQTNIVYEDMDLGRRVITDRWSEEAFRFRNAWRGATTFWMPLEGEVREGDAAVPQVRDADRRGGSRTRSLAPNGEVELSRPVRPRLQALRVREVKVMKAENLTLGPAGAGGDDPGGDWQPSIEEDPEDHWEVEFLPGNLIMATRIHVVERIRSYEPDRRDVPVGVFLEDFLDRRESFINPVNHREDTPRGVWGEVVDDNWRRDRWLREGWTGSSRFWVRPRRREIIFEVRPLTDQERQDEMDHDDTGDPGASGSGGASSSGATASMMGSATRPADTSATGDQKRPRTSRCVEKKESYVLYAVEKDFRRRMFILVVIFSMTVGTCAQNQEEREEDQMLWWIILITALLAGALSDPARMAYFKNMAVQSWKRTSRACLARCGLMGNVKDRAKMKIVLLKEEQSRLGGRAVDMEMVARVLAEEMIV</sequence>
<proteinExistence type="predicted"/>
<feature type="compositionally biased region" description="Low complexity" evidence="1">
    <location>
        <begin position="822"/>
        <end position="834"/>
    </location>
</feature>
<dbReference type="EMBL" id="CAUJNA010000413">
    <property type="protein sequence ID" value="CAJ1376698.1"/>
    <property type="molecule type" value="Genomic_DNA"/>
</dbReference>
<comment type="caution">
    <text evidence="2">The sequence shown here is derived from an EMBL/GenBank/DDBJ whole genome shotgun (WGS) entry which is preliminary data.</text>
</comment>